<evidence type="ECO:0000256" key="1">
    <source>
        <dbReference type="ARBA" id="ARBA00011975"/>
    </source>
</evidence>
<evidence type="ECO:0000256" key="6">
    <source>
        <dbReference type="ARBA" id="ARBA00047422"/>
    </source>
</evidence>
<dbReference type="SUPFAM" id="SSF53335">
    <property type="entry name" value="S-adenosyl-L-methionine-dependent methyltransferases"/>
    <property type="match status" value="1"/>
</dbReference>
<dbReference type="EC" id="2.1.1.37" evidence="1"/>
<dbReference type="PANTHER" id="PTHR10629">
    <property type="entry name" value="CYTOSINE-SPECIFIC METHYLTRANSFERASE"/>
    <property type="match status" value="1"/>
</dbReference>
<dbReference type="AlphaFoldDB" id="A1VX43"/>
<dbReference type="GO" id="GO:0044027">
    <property type="term" value="P:negative regulation of gene expression via chromosomal CpG island methylation"/>
    <property type="evidence" value="ECO:0007669"/>
    <property type="project" value="TreeGrafter"/>
</dbReference>
<organism evidence="10 11">
    <name type="scientific">Polaromonas naphthalenivorans (strain CJ2)</name>
    <dbReference type="NCBI Taxonomy" id="365044"/>
    <lineage>
        <taxon>Bacteria</taxon>
        <taxon>Pseudomonadati</taxon>
        <taxon>Pseudomonadota</taxon>
        <taxon>Betaproteobacteria</taxon>
        <taxon>Burkholderiales</taxon>
        <taxon>Comamonadaceae</taxon>
        <taxon>Polaromonas</taxon>
    </lineage>
</organism>
<feature type="active site" evidence="7">
    <location>
        <position position="101"/>
    </location>
</feature>
<feature type="region of interest" description="Disordered" evidence="9">
    <location>
        <begin position="1"/>
        <end position="21"/>
    </location>
</feature>
<evidence type="ECO:0000256" key="3">
    <source>
        <dbReference type="ARBA" id="ARBA00022679"/>
    </source>
</evidence>
<dbReference type="Pfam" id="PF00145">
    <property type="entry name" value="DNA_methylase"/>
    <property type="match status" value="1"/>
</dbReference>
<comment type="catalytic activity">
    <reaction evidence="6">
        <text>a 2'-deoxycytidine in DNA + S-adenosyl-L-methionine = a 5-methyl-2'-deoxycytidine in DNA + S-adenosyl-L-homocysteine + H(+)</text>
        <dbReference type="Rhea" id="RHEA:13681"/>
        <dbReference type="Rhea" id="RHEA-COMP:11369"/>
        <dbReference type="Rhea" id="RHEA-COMP:11370"/>
        <dbReference type="ChEBI" id="CHEBI:15378"/>
        <dbReference type="ChEBI" id="CHEBI:57856"/>
        <dbReference type="ChEBI" id="CHEBI:59789"/>
        <dbReference type="ChEBI" id="CHEBI:85452"/>
        <dbReference type="ChEBI" id="CHEBI:85454"/>
        <dbReference type="EC" id="2.1.1.37"/>
    </reaction>
</comment>
<evidence type="ECO:0000256" key="8">
    <source>
        <dbReference type="RuleBase" id="RU000416"/>
    </source>
</evidence>
<geneLocation type="plasmid" evidence="10 11">
    <name>pPNAP06</name>
</geneLocation>
<dbReference type="EMBL" id="CP000535">
    <property type="protein sequence ID" value="ABM40221.1"/>
    <property type="molecule type" value="Genomic_DNA"/>
</dbReference>
<dbReference type="Gene3D" id="3.40.50.150">
    <property type="entry name" value="Vaccinia Virus protein VP39"/>
    <property type="match status" value="1"/>
</dbReference>
<evidence type="ECO:0000256" key="9">
    <source>
        <dbReference type="SAM" id="MobiDB-lite"/>
    </source>
</evidence>
<dbReference type="Gene3D" id="3.90.120.10">
    <property type="entry name" value="DNA Methylase, subunit A, domain 2"/>
    <property type="match status" value="1"/>
</dbReference>
<proteinExistence type="inferred from homology"/>
<dbReference type="PROSITE" id="PS51679">
    <property type="entry name" value="SAM_MT_C5"/>
    <property type="match status" value="1"/>
</dbReference>
<keyword evidence="11" id="KW-1185">Reference proteome</keyword>
<dbReference type="KEGG" id="pna:Pnap_4973"/>
<evidence type="ECO:0000256" key="4">
    <source>
        <dbReference type="ARBA" id="ARBA00022691"/>
    </source>
</evidence>
<dbReference type="RefSeq" id="WP_011798587.1">
    <property type="nucleotide sequence ID" value="NC_008762.1"/>
</dbReference>
<dbReference type="PANTHER" id="PTHR10629:SF52">
    <property type="entry name" value="DNA (CYTOSINE-5)-METHYLTRANSFERASE 1"/>
    <property type="match status" value="1"/>
</dbReference>
<dbReference type="REBASE" id="14608">
    <property type="entry name" value="M.PnaORF4973P"/>
</dbReference>
<keyword evidence="10" id="KW-0614">Plasmid</keyword>
<dbReference type="GO" id="GO:0032259">
    <property type="term" value="P:methylation"/>
    <property type="evidence" value="ECO:0007669"/>
    <property type="project" value="UniProtKB-KW"/>
</dbReference>
<protein>
    <recommendedName>
        <fullName evidence="1">DNA (cytosine-5-)-methyltransferase</fullName>
        <ecNumber evidence="1">2.1.1.37</ecNumber>
    </recommendedName>
</protein>
<dbReference type="InterPro" id="IPR029063">
    <property type="entry name" value="SAM-dependent_MTases_sf"/>
</dbReference>
<keyword evidence="3 7" id="KW-0808">Transferase</keyword>
<evidence type="ECO:0000313" key="11">
    <source>
        <dbReference type="Proteomes" id="UP000000644"/>
    </source>
</evidence>
<dbReference type="InterPro" id="IPR001525">
    <property type="entry name" value="C5_MeTfrase"/>
</dbReference>
<dbReference type="PRINTS" id="PR00105">
    <property type="entry name" value="C5METTRFRASE"/>
</dbReference>
<accession>A1VX43</accession>
<dbReference type="Proteomes" id="UP000000644">
    <property type="component" value="Plasmid pPNAP06"/>
</dbReference>
<feature type="compositionally biased region" description="Basic residues" evidence="9">
    <location>
        <begin position="1"/>
        <end position="12"/>
    </location>
</feature>
<keyword evidence="4 7" id="KW-0949">S-adenosyl-L-methionine</keyword>
<evidence type="ECO:0000256" key="2">
    <source>
        <dbReference type="ARBA" id="ARBA00022603"/>
    </source>
</evidence>
<name>A1VX43_POLNA</name>
<dbReference type="PROSITE" id="PS00095">
    <property type="entry name" value="C5_MTASE_2"/>
    <property type="match status" value="1"/>
</dbReference>
<dbReference type="NCBIfam" id="TIGR00675">
    <property type="entry name" value="dcm"/>
    <property type="match status" value="1"/>
</dbReference>
<dbReference type="GO" id="GO:0003886">
    <property type="term" value="F:DNA (cytosine-5-)-methyltransferase activity"/>
    <property type="evidence" value="ECO:0007669"/>
    <property type="project" value="UniProtKB-EC"/>
</dbReference>
<dbReference type="InterPro" id="IPR050390">
    <property type="entry name" value="C5-Methyltransferase"/>
</dbReference>
<reference evidence="11" key="1">
    <citation type="journal article" date="2009" name="Environ. Microbiol.">
        <title>The genome of Polaromonas naphthalenivorans strain CJ2, isolated from coal tar-contaminated sediment, reveals physiological and metabolic versatility and evolution through extensive horizontal gene transfer.</title>
        <authorList>
            <person name="Yagi J.M."/>
            <person name="Sims D."/>
            <person name="Brettin T."/>
            <person name="Bruce D."/>
            <person name="Madsen E.L."/>
        </authorList>
    </citation>
    <scope>NUCLEOTIDE SEQUENCE [LARGE SCALE GENOMIC DNA]</scope>
    <source>
        <strain evidence="11">CJ2</strain>
        <plasmid evidence="11">Plasmid pPNAP06</plasmid>
    </source>
</reference>
<dbReference type="InterPro" id="IPR031303">
    <property type="entry name" value="C5_meth_CS"/>
</dbReference>
<keyword evidence="5" id="KW-0680">Restriction system</keyword>
<keyword evidence="2 7" id="KW-0489">Methyltransferase</keyword>
<gene>
    <name evidence="10" type="ordered locus">Pnap_4973</name>
</gene>
<sequence length="373" mass="39901">MTKPSAHPKARSPRSSNPPKADRIEAIDLFCGAGGLSCGLKKVGVRVVAGIDVDAACQYPYEANHRGAKFLLQDVTTLTGADLEALWSPTSVRLLAGCAPCQPFSSYANTKASSENDKWGLLYQFGRLVTETKPDLVTMENVPGLAAQAPFKAFLHTLKTLGYSIEYAVLNAADYGAPQQRKRLVLLASLLGPVQMPAATHPGSANWVTVRKAVGALPAIGDGEASAHDPLHRAAALSALNQQRVRASRPGGTWRDWPPDLVAECHRKASGRHSAGVYGRMEWDKPAPTMTTLCIGYGNGRFGHPQQHRGISLREAAIFQSFPTSYKFVKPGMRVLAKPLARLIGNAVPPKLGEAVGRALQAAVRSRGGTTRV</sequence>
<dbReference type="OrthoDB" id="9813719at2"/>
<dbReference type="GO" id="GO:0003677">
    <property type="term" value="F:DNA binding"/>
    <property type="evidence" value="ECO:0007669"/>
    <property type="project" value="TreeGrafter"/>
</dbReference>
<evidence type="ECO:0000256" key="5">
    <source>
        <dbReference type="ARBA" id="ARBA00022747"/>
    </source>
</evidence>
<evidence type="ECO:0000313" key="10">
    <source>
        <dbReference type="EMBL" id="ABM40221.1"/>
    </source>
</evidence>
<evidence type="ECO:0000256" key="7">
    <source>
        <dbReference type="PROSITE-ProRule" id="PRU01016"/>
    </source>
</evidence>
<dbReference type="GO" id="GO:0009307">
    <property type="term" value="P:DNA restriction-modification system"/>
    <property type="evidence" value="ECO:0007669"/>
    <property type="project" value="UniProtKB-KW"/>
</dbReference>
<comment type="similarity">
    <text evidence="7 8">Belongs to the class I-like SAM-binding methyltransferase superfamily. C5-methyltransferase family.</text>
</comment>